<keyword evidence="6" id="KW-1185">Reference proteome</keyword>
<accession>A0A4R5VHL5</accession>
<feature type="domain" description="Aldehyde dehydrogenase" evidence="4">
    <location>
        <begin position="70"/>
        <end position="530"/>
    </location>
</feature>
<evidence type="ECO:0000256" key="2">
    <source>
        <dbReference type="ARBA" id="ARBA00023002"/>
    </source>
</evidence>
<dbReference type="Gene3D" id="3.40.309.10">
    <property type="entry name" value="Aldehyde Dehydrogenase, Chain A, domain 2"/>
    <property type="match status" value="1"/>
</dbReference>
<proteinExistence type="inferred from homology"/>
<feature type="compositionally biased region" description="Low complexity" evidence="3">
    <location>
        <begin position="19"/>
        <end position="28"/>
    </location>
</feature>
<dbReference type="OrthoDB" id="9812625at2"/>
<evidence type="ECO:0000256" key="1">
    <source>
        <dbReference type="ARBA" id="ARBA00009986"/>
    </source>
</evidence>
<protein>
    <submittedName>
        <fullName evidence="5">Aldehyde dehydrogenase</fullName>
    </submittedName>
</protein>
<evidence type="ECO:0000313" key="6">
    <source>
        <dbReference type="Proteomes" id="UP000295301"/>
    </source>
</evidence>
<gene>
    <name evidence="5" type="ORF">E1832_00670</name>
</gene>
<dbReference type="InterPro" id="IPR016161">
    <property type="entry name" value="Ald_DH/histidinol_DH"/>
</dbReference>
<dbReference type="EMBL" id="SMUV01000027">
    <property type="protein sequence ID" value="TDK53354.1"/>
    <property type="molecule type" value="Genomic_DNA"/>
</dbReference>
<dbReference type="Proteomes" id="UP000295301">
    <property type="component" value="Unassembled WGS sequence"/>
</dbReference>
<comment type="caution">
    <text evidence="5">The sequence shown here is derived from an EMBL/GenBank/DDBJ whole genome shotgun (WGS) entry which is preliminary data.</text>
</comment>
<dbReference type="Pfam" id="PF00171">
    <property type="entry name" value="Aldedh"/>
    <property type="match status" value="1"/>
</dbReference>
<dbReference type="InterPro" id="IPR016160">
    <property type="entry name" value="Ald_DH_CS_CYS"/>
</dbReference>
<evidence type="ECO:0000256" key="3">
    <source>
        <dbReference type="SAM" id="MobiDB-lite"/>
    </source>
</evidence>
<dbReference type="FunFam" id="3.40.605.10:FF:000007">
    <property type="entry name" value="NAD/NADP-dependent betaine aldehyde dehydrogenase"/>
    <property type="match status" value="1"/>
</dbReference>
<evidence type="ECO:0000313" key="5">
    <source>
        <dbReference type="EMBL" id="TDK53354.1"/>
    </source>
</evidence>
<sequence>MSSVTPRPSGTRDRRSRPRSSPGSTMPGNPLAKFRKSKMHMALKDHVALLNDSLAAPTSKTVPLWINGDWHDGTSAAPMPCIDPTLGAPLVDVATAGTEEIAAAVKAAEVAQLAWWAMDGQDRARILRRIADGIRQHARALGSLDTLDAGRPIRDTVPRDTERAARIFEFFAGTTDRLRGAAVPVQPGRSNTIEYEPIGLVGAITPWNYPLTNAAGKIAPALATGNAVILKPAEESPLSALMLAWVAHQAGLPAGMLNVLNGTGASVGAELVAHPAIGKISFTGSTSVGRLIGARAGTALKSVTLELGGKTGFLVFADADLETAADALVFSAFNNAGQTCTAGSRLLVEASVADRFLALVAARIAALRIGDPLDPDTQIGPVISSRHLAEILRRLSEAEGSGLTSLDLPAHDLPDQGYFLQPTVYTGVDPANAIAQDEIFGPVLSVTTFHGDDAALAIANGTPYGLATTVWTTDLNRARRFSREAQSGIVWINTAHSLHPGSPYGGYKQSGLGVEMGQEAIQQHMRIKTIWIEDGKWVSPWAL</sequence>
<evidence type="ECO:0000259" key="4">
    <source>
        <dbReference type="Pfam" id="PF00171"/>
    </source>
</evidence>
<dbReference type="InterPro" id="IPR016162">
    <property type="entry name" value="Ald_DH_N"/>
</dbReference>
<keyword evidence="2" id="KW-0560">Oxidoreductase</keyword>
<feature type="region of interest" description="Disordered" evidence="3">
    <location>
        <begin position="1"/>
        <end position="30"/>
    </location>
</feature>
<dbReference type="FunFam" id="3.40.309.10:FF:000012">
    <property type="entry name" value="Betaine aldehyde dehydrogenase"/>
    <property type="match status" value="1"/>
</dbReference>
<dbReference type="InterPro" id="IPR015590">
    <property type="entry name" value="Aldehyde_DH_dom"/>
</dbReference>
<dbReference type="InterPro" id="IPR016163">
    <property type="entry name" value="Ald_DH_C"/>
</dbReference>
<dbReference type="Gene3D" id="3.40.605.10">
    <property type="entry name" value="Aldehyde Dehydrogenase, Chain A, domain 1"/>
    <property type="match status" value="1"/>
</dbReference>
<dbReference type="AlphaFoldDB" id="A0A4R5VHL5"/>
<dbReference type="PROSITE" id="PS00070">
    <property type="entry name" value="ALDEHYDE_DEHYDR_CYS"/>
    <property type="match status" value="1"/>
</dbReference>
<dbReference type="PANTHER" id="PTHR11699">
    <property type="entry name" value="ALDEHYDE DEHYDROGENASE-RELATED"/>
    <property type="match status" value="1"/>
</dbReference>
<organism evidence="5 6">
    <name type="scientific">Antarcticimicrobium luteum</name>
    <dbReference type="NCBI Taxonomy" id="2547397"/>
    <lineage>
        <taxon>Bacteria</taxon>
        <taxon>Pseudomonadati</taxon>
        <taxon>Pseudomonadota</taxon>
        <taxon>Alphaproteobacteria</taxon>
        <taxon>Rhodobacterales</taxon>
        <taxon>Paracoccaceae</taxon>
        <taxon>Antarcticimicrobium</taxon>
    </lineage>
</organism>
<comment type="similarity">
    <text evidence="1">Belongs to the aldehyde dehydrogenase family.</text>
</comment>
<dbReference type="GO" id="GO:0016620">
    <property type="term" value="F:oxidoreductase activity, acting on the aldehyde or oxo group of donors, NAD or NADP as acceptor"/>
    <property type="evidence" value="ECO:0007669"/>
    <property type="project" value="InterPro"/>
</dbReference>
<reference evidence="5 6" key="1">
    <citation type="submission" date="2019-03" db="EMBL/GenBank/DDBJ databases">
        <title>Ruegeria lutea sp. nov., a novel strain, isolated from marine sediment, the Masan Bay, South Korea.</title>
        <authorList>
            <person name="Kim J."/>
            <person name="Kim D.-Y."/>
            <person name="Lee S.-S."/>
        </authorList>
    </citation>
    <scope>NUCLEOTIDE SEQUENCE [LARGE SCALE GENOMIC DNA]</scope>
    <source>
        <strain evidence="5 6">318-1</strain>
    </source>
</reference>
<dbReference type="SUPFAM" id="SSF53720">
    <property type="entry name" value="ALDH-like"/>
    <property type="match status" value="1"/>
</dbReference>
<name>A0A4R5VHL5_9RHOB</name>